<proteinExistence type="predicted"/>
<comment type="caution">
    <text evidence="1">The sequence shown here is derived from an EMBL/GenBank/DDBJ whole genome shotgun (WGS) entry which is preliminary data.</text>
</comment>
<dbReference type="EMBL" id="JBHRTF010000003">
    <property type="protein sequence ID" value="MFC3115469.1"/>
    <property type="molecule type" value="Genomic_DNA"/>
</dbReference>
<reference evidence="2" key="1">
    <citation type="journal article" date="2019" name="Int. J. Syst. Evol. Microbiol.">
        <title>The Global Catalogue of Microorganisms (GCM) 10K type strain sequencing project: providing services to taxonomists for standard genome sequencing and annotation.</title>
        <authorList>
            <consortium name="The Broad Institute Genomics Platform"/>
            <consortium name="The Broad Institute Genome Sequencing Center for Infectious Disease"/>
            <person name="Wu L."/>
            <person name="Ma J."/>
        </authorList>
    </citation>
    <scope>NUCLEOTIDE SEQUENCE [LARGE SCALE GENOMIC DNA]</scope>
    <source>
        <strain evidence="2">KCTC 52237</strain>
    </source>
</reference>
<keyword evidence="2" id="KW-1185">Reference proteome</keyword>
<name>A0ABV7FCW4_9GAMM</name>
<evidence type="ECO:0000313" key="1">
    <source>
        <dbReference type="EMBL" id="MFC3115469.1"/>
    </source>
</evidence>
<evidence type="ECO:0000313" key="2">
    <source>
        <dbReference type="Proteomes" id="UP001595555"/>
    </source>
</evidence>
<protein>
    <recommendedName>
        <fullName evidence="3">DNA topoisomerase I</fullName>
    </recommendedName>
</protein>
<sequence length="236" mass="27135">MTLVAFLFVLMIIALITVSAINRMQMRQRERRLEQRRLRIRAEELAEVVTCLAQTLPNRMITKHINDMIINLQHQMLALEDKNTELLEQAIQKTEAYSEELLSSDNRASIGYQRESDAQIAKTQHHLNDAMQLVTQLAAQGIINEAELSNYLSDLRWAHLMVAVMSYIGQGDKSMVISDRFSAQAFYRKAQHLLMESMHQDPRRLKMIKELGEIVDGARTNLSKELRDPQKSNAMA</sequence>
<evidence type="ECO:0008006" key="3">
    <source>
        <dbReference type="Google" id="ProtNLM"/>
    </source>
</evidence>
<dbReference type="RefSeq" id="WP_378117778.1">
    <property type="nucleotide sequence ID" value="NZ_JBHRTF010000003.1"/>
</dbReference>
<accession>A0ABV7FCW4</accession>
<dbReference type="Proteomes" id="UP001595555">
    <property type="component" value="Unassembled WGS sequence"/>
</dbReference>
<organism evidence="1 2">
    <name type="scientific">Cellvibrio fontiphilus</name>
    <dbReference type="NCBI Taxonomy" id="1815559"/>
    <lineage>
        <taxon>Bacteria</taxon>
        <taxon>Pseudomonadati</taxon>
        <taxon>Pseudomonadota</taxon>
        <taxon>Gammaproteobacteria</taxon>
        <taxon>Cellvibrionales</taxon>
        <taxon>Cellvibrionaceae</taxon>
        <taxon>Cellvibrio</taxon>
    </lineage>
</organism>
<gene>
    <name evidence="1" type="ORF">ACFODX_07870</name>
</gene>